<dbReference type="EMBL" id="JAPXFL010000007">
    <property type="protein sequence ID" value="KAK9504591.1"/>
    <property type="molecule type" value="Genomic_DNA"/>
</dbReference>
<gene>
    <name evidence="1" type="ORF">O3M35_010893</name>
</gene>
<dbReference type="Proteomes" id="UP001461498">
    <property type="component" value="Unassembled WGS sequence"/>
</dbReference>
<sequence length="111" mass="12734">MFNKKKKKKKKKNLNIIQNVCLQYPNGGNTDQPGALTEEKTLLSVGALDLVTRLLTVEPTKRLRNFLTLRTIKFFHGFEIDKIKSKQVSCCFFFLNLIFWEGNNGQRVIGG</sequence>
<proteinExistence type="predicted"/>
<evidence type="ECO:0000313" key="2">
    <source>
        <dbReference type="Proteomes" id="UP001461498"/>
    </source>
</evidence>
<evidence type="ECO:0000313" key="1">
    <source>
        <dbReference type="EMBL" id="KAK9504591.1"/>
    </source>
</evidence>
<comment type="caution">
    <text evidence="1">The sequence shown here is derived from an EMBL/GenBank/DDBJ whole genome shotgun (WGS) entry which is preliminary data.</text>
</comment>
<dbReference type="AlphaFoldDB" id="A0AAW1D0R9"/>
<accession>A0AAW1D0R9</accession>
<keyword evidence="2" id="KW-1185">Reference proteome</keyword>
<protein>
    <submittedName>
        <fullName evidence="1">Uncharacterized protein</fullName>
    </submittedName>
</protein>
<organism evidence="1 2">
    <name type="scientific">Rhynocoris fuscipes</name>
    <dbReference type="NCBI Taxonomy" id="488301"/>
    <lineage>
        <taxon>Eukaryota</taxon>
        <taxon>Metazoa</taxon>
        <taxon>Ecdysozoa</taxon>
        <taxon>Arthropoda</taxon>
        <taxon>Hexapoda</taxon>
        <taxon>Insecta</taxon>
        <taxon>Pterygota</taxon>
        <taxon>Neoptera</taxon>
        <taxon>Paraneoptera</taxon>
        <taxon>Hemiptera</taxon>
        <taxon>Heteroptera</taxon>
        <taxon>Panheteroptera</taxon>
        <taxon>Cimicomorpha</taxon>
        <taxon>Reduviidae</taxon>
        <taxon>Harpactorinae</taxon>
        <taxon>Harpactorini</taxon>
        <taxon>Rhynocoris</taxon>
    </lineage>
</organism>
<reference evidence="1 2" key="1">
    <citation type="submission" date="2022-12" db="EMBL/GenBank/DDBJ databases">
        <title>Chromosome-level genome assembly of true bugs.</title>
        <authorList>
            <person name="Ma L."/>
            <person name="Li H."/>
        </authorList>
    </citation>
    <scope>NUCLEOTIDE SEQUENCE [LARGE SCALE GENOMIC DNA]</scope>
    <source>
        <strain evidence="1">Lab_2022b</strain>
    </source>
</reference>
<name>A0AAW1D0R9_9HEMI</name>